<protein>
    <submittedName>
        <fullName evidence="4">SibJ</fullName>
    </submittedName>
</protein>
<name>C0LTM4_STRSJ</name>
<evidence type="ECO:0000256" key="1">
    <source>
        <dbReference type="ARBA" id="ARBA00010154"/>
    </source>
</evidence>
<dbReference type="BioCyc" id="MetaCyc:MONOMER-22188"/>
<dbReference type="Pfam" id="PF00908">
    <property type="entry name" value="dTDP_sugar_isom"/>
    <property type="match status" value="1"/>
</dbReference>
<feature type="active site" description="Proton acceptor" evidence="2">
    <location>
        <position position="58"/>
    </location>
</feature>
<dbReference type="PANTHER" id="PTHR21047">
    <property type="entry name" value="DTDP-6-DEOXY-D-GLUCOSE-3,5 EPIMERASE"/>
    <property type="match status" value="1"/>
</dbReference>
<dbReference type="GO" id="GO:0019305">
    <property type="term" value="P:dTDP-rhamnose biosynthetic process"/>
    <property type="evidence" value="ECO:0007669"/>
    <property type="project" value="TreeGrafter"/>
</dbReference>
<dbReference type="SUPFAM" id="SSF51182">
    <property type="entry name" value="RmlC-like cupins"/>
    <property type="match status" value="1"/>
</dbReference>
<reference evidence="4" key="1">
    <citation type="journal article" date="2009" name="Appl. Environ. Microbiol.">
        <title>Biosynthesis of sibiromycin, a potent antitumor antibiotic.</title>
        <authorList>
            <person name="Li W."/>
            <person name="Khullar A."/>
            <person name="Chou S."/>
            <person name="Sacramo A."/>
            <person name="Gerratana B."/>
        </authorList>
    </citation>
    <scope>NUCLEOTIDE SEQUENCE</scope>
    <source>
        <strain evidence="4">DSM 44039</strain>
    </source>
</reference>
<evidence type="ECO:0000256" key="3">
    <source>
        <dbReference type="PIRSR" id="PIRSR600888-3"/>
    </source>
</evidence>
<dbReference type="InterPro" id="IPR011051">
    <property type="entry name" value="RmlC_Cupin_sf"/>
</dbReference>
<evidence type="ECO:0000256" key="2">
    <source>
        <dbReference type="PIRSR" id="PIRSR600888-1"/>
    </source>
</evidence>
<sequence>MKTRELAVDGALELTLPVFPDERGMFCPIYQDGALSVPFPIRRSALSVNRAGAARGIHYAPGGDGPTKIVHCVSGSAIDFVVDVRVGSPTFGHWDTILLDADLPRAVYLPAGLGHGFVALTGGTVVSYLMTTAYQAGDEQPVSLLDPALGLPLPAAQELVMSPADRAAPTLAEALGRGLLPPYRTGPAEEDET</sequence>
<organism evidence="4">
    <name type="scientific">Streptosporangium sibiricum</name>
    <dbReference type="NCBI Taxonomy" id="457432"/>
    <lineage>
        <taxon>Bacteria</taxon>
        <taxon>Bacillati</taxon>
        <taxon>Actinomycetota</taxon>
        <taxon>Actinomycetes</taxon>
        <taxon>Streptosporangiales</taxon>
        <taxon>Streptosporangiaceae</taxon>
        <taxon>Streptosporangium</taxon>
    </lineage>
</organism>
<accession>C0LTM4</accession>
<proteinExistence type="inferred from homology"/>
<gene>
    <name evidence="4" type="primary">sibJ</name>
</gene>
<evidence type="ECO:0000313" key="4">
    <source>
        <dbReference type="EMBL" id="ACN39733.1"/>
    </source>
</evidence>
<dbReference type="GO" id="GO:0008830">
    <property type="term" value="F:dTDP-4-dehydrorhamnose 3,5-epimerase activity"/>
    <property type="evidence" value="ECO:0007669"/>
    <property type="project" value="InterPro"/>
</dbReference>
<dbReference type="GO" id="GO:0000271">
    <property type="term" value="P:polysaccharide biosynthetic process"/>
    <property type="evidence" value="ECO:0007669"/>
    <property type="project" value="TreeGrafter"/>
</dbReference>
<dbReference type="InterPro" id="IPR000888">
    <property type="entry name" value="RmlC-like"/>
</dbReference>
<dbReference type="AlphaFoldDB" id="C0LTM4"/>
<comment type="similarity">
    <text evidence="1">Belongs to the dTDP-4-dehydrorhamnose 3,5-epimerase family.</text>
</comment>
<dbReference type="InterPro" id="IPR014710">
    <property type="entry name" value="RmlC-like_jellyroll"/>
</dbReference>
<dbReference type="EMBL" id="FJ768674">
    <property type="protein sequence ID" value="ACN39733.1"/>
    <property type="molecule type" value="Genomic_DNA"/>
</dbReference>
<dbReference type="PANTHER" id="PTHR21047:SF2">
    <property type="entry name" value="THYMIDINE DIPHOSPHO-4-KETO-RHAMNOSE 3,5-EPIMERASE"/>
    <property type="match status" value="1"/>
</dbReference>
<dbReference type="Gene3D" id="2.60.120.10">
    <property type="entry name" value="Jelly Rolls"/>
    <property type="match status" value="1"/>
</dbReference>
<feature type="active site" description="Proton donor" evidence="2">
    <location>
        <position position="128"/>
    </location>
</feature>
<feature type="site" description="Participates in a stacking interaction with the thymidine ring of dTDP-4-oxo-6-deoxyglucose" evidence="3">
    <location>
        <position position="134"/>
    </location>
</feature>
<dbReference type="GO" id="GO:0005829">
    <property type="term" value="C:cytosol"/>
    <property type="evidence" value="ECO:0007669"/>
    <property type="project" value="TreeGrafter"/>
</dbReference>